<dbReference type="Pfam" id="PF00072">
    <property type="entry name" value="Response_reg"/>
    <property type="match status" value="1"/>
</dbReference>
<protein>
    <recommendedName>
        <fullName evidence="1">Stage 0 sporulation protein A homolog</fullName>
    </recommendedName>
</protein>
<dbReference type="GO" id="GO:0000160">
    <property type="term" value="P:phosphorelay signal transduction system"/>
    <property type="evidence" value="ECO:0007669"/>
    <property type="project" value="InterPro"/>
</dbReference>
<dbReference type="EMBL" id="DVGA01000102">
    <property type="protein sequence ID" value="HIQ79430.1"/>
    <property type="molecule type" value="Genomic_DNA"/>
</dbReference>
<dbReference type="Gene3D" id="3.40.50.2300">
    <property type="match status" value="1"/>
</dbReference>
<evidence type="ECO:0000256" key="1">
    <source>
        <dbReference type="ARBA" id="ARBA00018672"/>
    </source>
</evidence>
<evidence type="ECO:0000256" key="2">
    <source>
        <dbReference type="ARBA" id="ARBA00022553"/>
    </source>
</evidence>
<evidence type="ECO:0000256" key="4">
    <source>
        <dbReference type="ARBA" id="ARBA00023125"/>
    </source>
</evidence>
<proteinExistence type="predicted"/>
<dbReference type="InterPro" id="IPR011006">
    <property type="entry name" value="CheY-like_superfamily"/>
</dbReference>
<reference evidence="10" key="1">
    <citation type="submission" date="2020-10" db="EMBL/GenBank/DDBJ databases">
        <authorList>
            <person name="Gilroy R."/>
        </authorList>
    </citation>
    <scope>NUCLEOTIDE SEQUENCE</scope>
    <source>
        <strain evidence="10">ChiBcolR7-354</strain>
    </source>
</reference>
<feature type="domain" description="Response regulatory" evidence="9">
    <location>
        <begin position="3"/>
        <end position="120"/>
    </location>
</feature>
<sequence length="221" mass="24590">MTRILVAEDFDIIREDLCDTLNAQSDMCVVGQASSGAEITALAGSVDCDLILMDIEMETTAAGIKAAEEILEEHPDIMVLFLTAHETENMILTSMGAGAVDYIVKGCPDEELLMHIRSAAAGRPMLDAKIQNMLLKEYSRLRSSEKSLLFFINSVSKLTAAERELVRLLLEDKKVKEIAELRCVELVTVKTQIKSLLRKFGCSRTREIVETIRELNVAHLF</sequence>
<organism evidence="10 11">
    <name type="scientific">Candidatus Scatomorpha intestinavium</name>
    <dbReference type="NCBI Taxonomy" id="2840922"/>
    <lineage>
        <taxon>Bacteria</taxon>
        <taxon>Bacillati</taxon>
        <taxon>Bacillota</taxon>
        <taxon>Clostridia</taxon>
        <taxon>Eubacteriales</taxon>
        <taxon>Candidatus Scatomorpha</taxon>
    </lineage>
</organism>
<evidence type="ECO:0000313" key="11">
    <source>
        <dbReference type="Proteomes" id="UP000824262"/>
    </source>
</evidence>
<dbReference type="AlphaFoldDB" id="A0A9D1CUH3"/>
<feature type="domain" description="HTH luxR-type" evidence="8">
    <location>
        <begin position="151"/>
        <end position="216"/>
    </location>
</feature>
<keyword evidence="2 7" id="KW-0597">Phosphoprotein</keyword>
<evidence type="ECO:0000256" key="7">
    <source>
        <dbReference type="PROSITE-ProRule" id="PRU00169"/>
    </source>
</evidence>
<dbReference type="InterPro" id="IPR039420">
    <property type="entry name" value="WalR-like"/>
</dbReference>
<keyword evidence="3" id="KW-0805">Transcription regulation</keyword>
<accession>A0A9D1CUH3</accession>
<dbReference type="SUPFAM" id="SSF52172">
    <property type="entry name" value="CheY-like"/>
    <property type="match status" value="1"/>
</dbReference>
<dbReference type="SMART" id="SM00421">
    <property type="entry name" value="HTH_LUXR"/>
    <property type="match status" value="1"/>
</dbReference>
<feature type="modified residue" description="4-aspartylphosphate" evidence="7">
    <location>
        <position position="54"/>
    </location>
</feature>
<comment type="caution">
    <text evidence="10">The sequence shown here is derived from an EMBL/GenBank/DDBJ whole genome shotgun (WGS) entry which is preliminary data.</text>
</comment>
<evidence type="ECO:0000256" key="5">
    <source>
        <dbReference type="ARBA" id="ARBA00023163"/>
    </source>
</evidence>
<gene>
    <name evidence="10" type="ORF">IAB77_09280</name>
</gene>
<evidence type="ECO:0000313" key="10">
    <source>
        <dbReference type="EMBL" id="HIQ79430.1"/>
    </source>
</evidence>
<dbReference type="PANTHER" id="PTHR43214">
    <property type="entry name" value="TWO-COMPONENT RESPONSE REGULATOR"/>
    <property type="match status" value="1"/>
</dbReference>
<dbReference type="PROSITE" id="PS50043">
    <property type="entry name" value="HTH_LUXR_2"/>
    <property type="match status" value="1"/>
</dbReference>
<dbReference type="GO" id="GO:0006355">
    <property type="term" value="P:regulation of DNA-templated transcription"/>
    <property type="evidence" value="ECO:0007669"/>
    <property type="project" value="InterPro"/>
</dbReference>
<dbReference type="SUPFAM" id="SSF46894">
    <property type="entry name" value="C-terminal effector domain of the bipartite response regulators"/>
    <property type="match status" value="1"/>
</dbReference>
<dbReference type="PROSITE" id="PS50110">
    <property type="entry name" value="RESPONSE_REGULATORY"/>
    <property type="match status" value="1"/>
</dbReference>
<dbReference type="SMART" id="SM00448">
    <property type="entry name" value="REC"/>
    <property type="match status" value="1"/>
</dbReference>
<evidence type="ECO:0000256" key="3">
    <source>
        <dbReference type="ARBA" id="ARBA00023015"/>
    </source>
</evidence>
<keyword evidence="4" id="KW-0238">DNA-binding</keyword>
<dbReference type="CDD" id="cd17535">
    <property type="entry name" value="REC_NarL-like"/>
    <property type="match status" value="1"/>
</dbReference>
<dbReference type="InterPro" id="IPR016032">
    <property type="entry name" value="Sig_transdc_resp-reg_C-effctor"/>
</dbReference>
<keyword evidence="5" id="KW-0804">Transcription</keyword>
<dbReference type="Proteomes" id="UP000824262">
    <property type="component" value="Unassembled WGS sequence"/>
</dbReference>
<dbReference type="InterPro" id="IPR001789">
    <property type="entry name" value="Sig_transdc_resp-reg_receiver"/>
</dbReference>
<comment type="function">
    <text evidence="6">May play the central regulatory role in sporulation. It may be an element of the effector pathway responsible for the activation of sporulation genes in response to nutritional stress. Spo0A may act in concert with spo0H (a sigma factor) to control the expression of some genes that are critical to the sporulation process.</text>
</comment>
<name>A0A9D1CUH3_9FIRM</name>
<evidence type="ECO:0000256" key="6">
    <source>
        <dbReference type="ARBA" id="ARBA00024867"/>
    </source>
</evidence>
<dbReference type="InterPro" id="IPR000792">
    <property type="entry name" value="Tscrpt_reg_LuxR_C"/>
</dbReference>
<reference evidence="10" key="2">
    <citation type="journal article" date="2021" name="PeerJ">
        <title>Extensive microbial diversity within the chicken gut microbiome revealed by metagenomics and culture.</title>
        <authorList>
            <person name="Gilroy R."/>
            <person name="Ravi A."/>
            <person name="Getino M."/>
            <person name="Pursley I."/>
            <person name="Horton D.L."/>
            <person name="Alikhan N.F."/>
            <person name="Baker D."/>
            <person name="Gharbi K."/>
            <person name="Hall N."/>
            <person name="Watson M."/>
            <person name="Adriaenssens E.M."/>
            <person name="Foster-Nyarko E."/>
            <person name="Jarju S."/>
            <person name="Secka A."/>
            <person name="Antonio M."/>
            <person name="Oren A."/>
            <person name="Chaudhuri R.R."/>
            <person name="La Ragione R."/>
            <person name="Hildebrand F."/>
            <person name="Pallen M.J."/>
        </authorList>
    </citation>
    <scope>NUCLEOTIDE SEQUENCE</scope>
    <source>
        <strain evidence="10">ChiBcolR7-354</strain>
    </source>
</reference>
<evidence type="ECO:0000259" key="8">
    <source>
        <dbReference type="PROSITE" id="PS50043"/>
    </source>
</evidence>
<evidence type="ECO:0000259" key="9">
    <source>
        <dbReference type="PROSITE" id="PS50110"/>
    </source>
</evidence>
<dbReference type="InterPro" id="IPR058245">
    <property type="entry name" value="NreC/VraR/RcsB-like_REC"/>
</dbReference>
<dbReference type="GO" id="GO:0003677">
    <property type="term" value="F:DNA binding"/>
    <property type="evidence" value="ECO:0007669"/>
    <property type="project" value="UniProtKB-KW"/>
</dbReference>